<reference evidence="3 4" key="1">
    <citation type="submission" date="2015-04" db="EMBL/GenBank/DDBJ databases">
        <authorList>
            <consortium name="Pathogen Informatics"/>
        </authorList>
    </citation>
    <scope>NUCLEOTIDE SEQUENCE [LARGE SCALE GENOMIC DNA]</scope>
    <source>
        <strain evidence="3 4">SGS1</strain>
    </source>
</reference>
<dbReference type="Proteomes" id="UP000220158">
    <property type="component" value="Chromosome 9"/>
</dbReference>
<feature type="compositionally biased region" description="Basic and acidic residues" evidence="2">
    <location>
        <begin position="10"/>
        <end position="19"/>
    </location>
</feature>
<evidence type="ECO:0000256" key="1">
    <source>
        <dbReference type="ARBA" id="ARBA00022691"/>
    </source>
</evidence>
<name>A0A1J1H9S0_PLARL</name>
<dbReference type="KEGG" id="prel:PRELSG_0944600"/>
<dbReference type="Gene3D" id="3.40.50.150">
    <property type="entry name" value="Vaccinia Virus protein VP39"/>
    <property type="match status" value="1"/>
</dbReference>
<evidence type="ECO:0000313" key="3">
    <source>
        <dbReference type="EMBL" id="CRH00343.1"/>
    </source>
</evidence>
<feature type="region of interest" description="Disordered" evidence="2">
    <location>
        <begin position="1"/>
        <end position="26"/>
    </location>
</feature>
<feature type="compositionally biased region" description="Basic residues" evidence="2">
    <location>
        <begin position="1353"/>
        <end position="1374"/>
    </location>
</feature>
<proteinExistence type="predicted"/>
<dbReference type="InterPro" id="IPR029063">
    <property type="entry name" value="SAM-dependent_MTases_sf"/>
</dbReference>
<feature type="region of interest" description="Disordered" evidence="2">
    <location>
        <begin position="1334"/>
        <end position="1383"/>
    </location>
</feature>
<dbReference type="OrthoDB" id="41566at2759"/>
<dbReference type="PANTHER" id="PTHR11006">
    <property type="entry name" value="PROTEIN ARGININE N-METHYLTRANSFERASE"/>
    <property type="match status" value="1"/>
</dbReference>
<dbReference type="GeneID" id="39736459"/>
<gene>
    <name evidence="3" type="ORF">PRELSG_0944600</name>
</gene>
<keyword evidence="4" id="KW-1185">Reference proteome</keyword>
<dbReference type="VEuPathDB" id="PlasmoDB:PRELSG_0944600"/>
<dbReference type="GO" id="GO:0005634">
    <property type="term" value="C:nucleus"/>
    <property type="evidence" value="ECO:0007669"/>
    <property type="project" value="TreeGrafter"/>
</dbReference>
<accession>A0A1J1H9S0</accession>
<organism evidence="3 4">
    <name type="scientific">Plasmodium relictum</name>
    <dbReference type="NCBI Taxonomy" id="85471"/>
    <lineage>
        <taxon>Eukaryota</taxon>
        <taxon>Sar</taxon>
        <taxon>Alveolata</taxon>
        <taxon>Apicomplexa</taxon>
        <taxon>Aconoidasida</taxon>
        <taxon>Haemosporida</taxon>
        <taxon>Plasmodiidae</taxon>
        <taxon>Plasmodium</taxon>
        <taxon>Plasmodium (Haemamoeba)</taxon>
    </lineage>
</organism>
<dbReference type="InterPro" id="IPR025799">
    <property type="entry name" value="Arg_MeTrfase"/>
</dbReference>
<dbReference type="PANTHER" id="PTHR11006:SF53">
    <property type="entry name" value="PROTEIN ARGININE N-METHYLTRANSFERASE 3"/>
    <property type="match status" value="1"/>
</dbReference>
<dbReference type="GO" id="GO:0016274">
    <property type="term" value="F:protein-arginine N-methyltransferase activity"/>
    <property type="evidence" value="ECO:0007669"/>
    <property type="project" value="InterPro"/>
</dbReference>
<dbReference type="OMA" id="MRWTGHK"/>
<keyword evidence="1" id="KW-0949">S-adenosyl-L-methionine</keyword>
<sequence length="1461" mass="171907">MINESYNKALKTENEDTNNKKKGLNENCFEEENGKSFNNRDINANDNNNIYMINKGGIIENSLDKKRTNTNMEKDKITKVKKKKITLDLNENNKIKLENKKEVSICNEGKENSNLIESEILKEGTDNNNKVLVKTYSRMNKEKYIENQNLDIDILSKDGSSFKMRKEKKEKNGDIYYDVVDKNDIKNKESNTKEEKKKGVHSFKDEKEKFSMKEIVYNKKEKNALEIDNKQNVIVKCSEHNKYSELLNFDEIDNSFELNNSYVKLKNEDSALKNDKLNNSNFKETELFKKVRISKAKNSIDKKELQNIEYTTERELNSNIHDETKLKVKILEKKELRNINNKKIHAEKCEVVSNARMNDKILNGKKEGNKEILIDEERQYKREKSNKNESSVDTKNKIKQDILVTEKTNRKKKTNNSNEENMYAKKKKNNNNYIDENVTKEKKSNKSINEEAIYEKKKENSTYCVNENKIRDKKCNNSDIDETNRNEHINREQQNINNKYDDHATFKKKYEEIVKNKDLNKNEEDNVHDFTGNNEIYQISNENKSGNVKKKYTRLLKSLETNLTKKIINKECEKRIKSWGENITLQEKINYFINNKIATKTEYKYGKKPNTLSICNQFSLYNHLTMLNDFNRLHYYRAAMRWTGHKDLCNANTNNFVNHENNITADNINSISNTTNGENTGSLCNTESINSMSNTINMNTTEVYNINKFNGFSKIDKPDIFFENNKGCYVYNKNIIEIGTGPLSLLSINAILNGAKHVDALEVNKDASDMAKKLIEGYNLEDYIKIINCYSKVYEYREEEHQRRLKKKNALYNFYDNAIGENFCNNFNYDLIISEVIGDFASQEGVADIYLDLHKKIFSYRKYQEYLNNWNINNNSIECDIKKENNEEDKSDISEKKKVQNENIKKEKKLSYIEFSSNEELYNSEEFYNMNIKSIPYSVTTYYCPVKFPYSDNIIYKSENYPERTIISPQNKLLQSVILDWSNLTLNEEKNSEDNFGVLEYLYLEQNLKNQVIQKRSNLFHIQKNAPFCGFLITIDVEIRKGEHFGTKYGTCDSWYTNVVLLKDEIKVKKGDLIINKTYTNLLNYNETIIDRKTVLVSRPSYTFYGYILRLIKEKYSESTSDNDEINSSNDKNYNESNASYEENDYVYLDDETILLLDRKDFHTRFLVPDLNKASSEYIPTKGEFKNNDTNNKSDYSINIKKDNFSNKKTNIFENQNNSKDNDKYSGDICHYKDTNNDKNIFNNKYVGDDKYLSGSILYSSAIDNKENSNNFLEDKIHLKTQGDIPLNKNEINCKNWNNELRNELCNEFKENKYNDDINFLNKNKCINTKSTASNSLKQENKNTEKDKERTKKISKNNVNKKKKKDAQKSSKNRKTSDKSKEEYEKDISDIINNYNSYSKFYYDNLKNKIIVYKNFKYKLLTFYEPVVIDYDEQATVIYKKDDIYNSRENNVNKFVNNVYQ</sequence>
<dbReference type="GO" id="GO:0042054">
    <property type="term" value="F:histone methyltransferase activity"/>
    <property type="evidence" value="ECO:0007669"/>
    <property type="project" value="TreeGrafter"/>
</dbReference>
<dbReference type="EMBL" id="LN835304">
    <property type="protein sequence ID" value="CRH00343.1"/>
    <property type="molecule type" value="Genomic_DNA"/>
</dbReference>
<evidence type="ECO:0000256" key="2">
    <source>
        <dbReference type="SAM" id="MobiDB-lite"/>
    </source>
</evidence>
<dbReference type="RefSeq" id="XP_028533346.1">
    <property type="nucleotide sequence ID" value="XM_028676904.1"/>
</dbReference>
<feature type="compositionally biased region" description="Basic and acidic residues" evidence="2">
    <location>
        <begin position="1339"/>
        <end position="1352"/>
    </location>
</feature>
<evidence type="ECO:0000313" key="4">
    <source>
        <dbReference type="Proteomes" id="UP000220158"/>
    </source>
</evidence>
<protein>
    <submittedName>
        <fullName evidence="3">Uncharacterized protein</fullName>
    </submittedName>
</protein>
<dbReference type="SUPFAM" id="SSF53335">
    <property type="entry name" value="S-adenosyl-L-methionine-dependent methyltransferases"/>
    <property type="match status" value="1"/>
</dbReference>